<evidence type="ECO:0000259" key="1">
    <source>
        <dbReference type="Pfam" id="PF12680"/>
    </source>
</evidence>
<sequence length="106" mass="11233">MRLILPTPVAAYFAAADLQAIADCFTANAVVYDENREHRGHAAIRDWHAASAAAVQVVNTPIAATTHGNQTVVTAEVSGNFPGSPIKLQFVFTISGSLIERLEISG</sequence>
<dbReference type="SUPFAM" id="SSF54427">
    <property type="entry name" value="NTF2-like"/>
    <property type="match status" value="1"/>
</dbReference>
<dbReference type="InterPro" id="IPR037401">
    <property type="entry name" value="SnoaL-like"/>
</dbReference>
<organism evidence="2 3">
    <name type="scientific">Eikenella glucosivorans</name>
    <dbReference type="NCBI Taxonomy" id="2766967"/>
    <lineage>
        <taxon>Bacteria</taxon>
        <taxon>Pseudomonadati</taxon>
        <taxon>Pseudomonadota</taxon>
        <taxon>Betaproteobacteria</taxon>
        <taxon>Neisseriales</taxon>
        <taxon>Neisseriaceae</taxon>
        <taxon>Eikenella</taxon>
    </lineage>
</organism>
<protein>
    <submittedName>
        <fullName evidence="2">Nuclear transport factor 2 family protein</fullName>
    </submittedName>
</protein>
<dbReference type="Pfam" id="PF12680">
    <property type="entry name" value="SnoaL_2"/>
    <property type="match status" value="1"/>
</dbReference>
<evidence type="ECO:0000313" key="2">
    <source>
        <dbReference type="EMBL" id="MBH5329584.1"/>
    </source>
</evidence>
<dbReference type="RefSeq" id="WP_197903408.1">
    <property type="nucleotide sequence ID" value="NZ_JACSGR010000005.1"/>
</dbReference>
<keyword evidence="3" id="KW-1185">Reference proteome</keyword>
<proteinExistence type="predicted"/>
<dbReference type="Proteomes" id="UP000768471">
    <property type="component" value="Unassembled WGS sequence"/>
</dbReference>
<comment type="caution">
    <text evidence="2">The sequence shown here is derived from an EMBL/GenBank/DDBJ whole genome shotgun (WGS) entry which is preliminary data.</text>
</comment>
<accession>A0ABS0NBC6</accession>
<dbReference type="Gene3D" id="3.10.450.50">
    <property type="match status" value="1"/>
</dbReference>
<evidence type="ECO:0000313" key="3">
    <source>
        <dbReference type="Proteomes" id="UP000768471"/>
    </source>
</evidence>
<gene>
    <name evidence="2" type="ORF">H9Q10_07880</name>
</gene>
<feature type="domain" description="SnoaL-like" evidence="1">
    <location>
        <begin position="12"/>
        <end position="92"/>
    </location>
</feature>
<reference evidence="2 3" key="1">
    <citation type="submission" date="2020-09" db="EMBL/GenBank/DDBJ databases">
        <title>Eikenella S3660 sp. nov., isolated from a throat swab.</title>
        <authorList>
            <person name="Buhl M."/>
        </authorList>
    </citation>
    <scope>NUCLEOTIDE SEQUENCE [LARGE SCALE GENOMIC DNA]</scope>
    <source>
        <strain evidence="2 3">S3360</strain>
    </source>
</reference>
<dbReference type="EMBL" id="JACSGR010000005">
    <property type="protein sequence ID" value="MBH5329584.1"/>
    <property type="molecule type" value="Genomic_DNA"/>
</dbReference>
<name>A0ABS0NBC6_9NEIS</name>
<dbReference type="InterPro" id="IPR032710">
    <property type="entry name" value="NTF2-like_dom_sf"/>
</dbReference>